<evidence type="ECO:0000313" key="1">
    <source>
        <dbReference type="EMBL" id="MCX2978146.1"/>
    </source>
</evidence>
<dbReference type="RefSeq" id="WP_279249846.1">
    <property type="nucleotide sequence ID" value="NZ_SHNO01000001.1"/>
</dbReference>
<comment type="caution">
    <text evidence="1">The sequence shown here is derived from an EMBL/GenBank/DDBJ whole genome shotgun (WGS) entry which is preliminary data.</text>
</comment>
<dbReference type="Gene3D" id="3.40.50.300">
    <property type="entry name" value="P-loop containing nucleotide triphosphate hydrolases"/>
    <property type="match status" value="1"/>
</dbReference>
<dbReference type="Proteomes" id="UP001143304">
    <property type="component" value="Unassembled WGS sequence"/>
</dbReference>
<proteinExistence type="predicted"/>
<evidence type="ECO:0008006" key="3">
    <source>
        <dbReference type="Google" id="ProtNLM"/>
    </source>
</evidence>
<evidence type="ECO:0000313" key="2">
    <source>
        <dbReference type="Proteomes" id="UP001143304"/>
    </source>
</evidence>
<dbReference type="EMBL" id="SHNO01000001">
    <property type="protein sequence ID" value="MCX2978146.1"/>
    <property type="molecule type" value="Genomic_DNA"/>
</dbReference>
<keyword evidence="2" id="KW-1185">Reference proteome</keyword>
<name>A0ABT3T7A4_9GAMM</name>
<organism evidence="1 2">
    <name type="scientific">Candidatus Marimicrobium litorale</name>
    <dbReference type="NCBI Taxonomy" id="2518991"/>
    <lineage>
        <taxon>Bacteria</taxon>
        <taxon>Pseudomonadati</taxon>
        <taxon>Pseudomonadota</taxon>
        <taxon>Gammaproteobacteria</taxon>
        <taxon>Cellvibrionales</taxon>
        <taxon>Halieaceae</taxon>
        <taxon>Marimicrobium</taxon>
    </lineage>
</organism>
<dbReference type="InterPro" id="IPR027417">
    <property type="entry name" value="P-loop_NTPase"/>
</dbReference>
<gene>
    <name evidence="1" type="ORF">EYC82_12340</name>
</gene>
<sequence length="375" mass="43152">MKNFLSDIFRRTRRIDQPKKTLYLHIGMGKTGTTALQLFFADNRHALEQQGILYPKLGEVSSAHHKLSPHVPRFLEQTWNFMSASDWAPQVANTRCQCILLSSELISRTSPEKVGPFCDSVRALFDLKVVIYVRRQDDIVMASYNQHIKSGMQKRPLLNIYQDMIPKFDYEALLSPWEESVGADSIIVRPYEHGQFFDGDLRKDFLKNVLGVEIGDRFRFDSTNPNPGLSKVTGEYLRMINNVVEDEVRKKRFLDLLLDLALHPRNDLEWDQDKEAYLPADKRLEIIEKCHKSNAAVACKYLQRDDGHLFHNAAPEMNQPWHGNQLSTQTVASLSRYLAEQDPGLMRWLANHVPQYCDDEKYAVKSAARFLAAAL</sequence>
<accession>A0ABT3T7A4</accession>
<reference evidence="1" key="1">
    <citation type="submission" date="2019-02" db="EMBL/GenBank/DDBJ databases">
        <authorList>
            <person name="Li S.-H."/>
        </authorList>
    </citation>
    <scope>NUCLEOTIDE SEQUENCE</scope>
    <source>
        <strain evidence="1">IMCC11814</strain>
    </source>
</reference>
<dbReference type="SUPFAM" id="SSF52540">
    <property type="entry name" value="P-loop containing nucleoside triphosphate hydrolases"/>
    <property type="match status" value="1"/>
</dbReference>
<protein>
    <recommendedName>
        <fullName evidence="3">Sulfotransferase family protein</fullName>
    </recommendedName>
</protein>